<feature type="domain" description="MobA-like NTP transferase" evidence="1">
    <location>
        <begin position="5"/>
        <end position="169"/>
    </location>
</feature>
<evidence type="ECO:0000259" key="1">
    <source>
        <dbReference type="Pfam" id="PF12804"/>
    </source>
</evidence>
<dbReference type="PANTHER" id="PTHR43777:SF1">
    <property type="entry name" value="MOLYBDENUM COFACTOR CYTIDYLYLTRANSFERASE"/>
    <property type="match status" value="1"/>
</dbReference>
<dbReference type="SUPFAM" id="SSF53448">
    <property type="entry name" value="Nucleotide-diphospho-sugar transferases"/>
    <property type="match status" value="1"/>
</dbReference>
<dbReference type="EMBL" id="MSZX01000002">
    <property type="protein sequence ID" value="OPA80454.1"/>
    <property type="molecule type" value="Genomic_DNA"/>
</dbReference>
<organism evidence="2 3">
    <name type="scientific">Paenibacillus selenitireducens</name>
    <dbReference type="NCBI Taxonomy" id="1324314"/>
    <lineage>
        <taxon>Bacteria</taxon>
        <taxon>Bacillati</taxon>
        <taxon>Bacillota</taxon>
        <taxon>Bacilli</taxon>
        <taxon>Bacillales</taxon>
        <taxon>Paenibacillaceae</taxon>
        <taxon>Paenibacillus</taxon>
    </lineage>
</organism>
<dbReference type="InterPro" id="IPR025877">
    <property type="entry name" value="MobA-like_NTP_Trfase"/>
</dbReference>
<gene>
    <name evidence="2" type="ORF">BVG16_06910</name>
</gene>
<proteinExistence type="predicted"/>
<sequence length="206" mass="21941">MRIAGIYLAAGQSRRMGQPKLSLELAPGKCLGGMGLSSLLQSGACSSITAVVREEDSLSWLGSALEHADVRIAPCPEAEVGMSFSIRTGLKDALLSSPDAVMITLADQPYVSVGLLRGLAVVYAGKSSQVDYVACSYGSNMAPPAIFGRSMFEALADLEGDAGARRLLTDPTYQGVCVEVHDELQALDVDTPQDWQHVAEVYQRLY</sequence>
<dbReference type="InterPro" id="IPR029044">
    <property type="entry name" value="Nucleotide-diphossugar_trans"/>
</dbReference>
<dbReference type="CDD" id="cd04182">
    <property type="entry name" value="GT_2_like_f"/>
    <property type="match status" value="1"/>
</dbReference>
<dbReference type="Proteomes" id="UP000190188">
    <property type="component" value="Unassembled WGS sequence"/>
</dbReference>
<protein>
    <recommendedName>
        <fullName evidence="1">MobA-like NTP transferase domain-containing protein</fullName>
    </recommendedName>
</protein>
<dbReference type="PANTHER" id="PTHR43777">
    <property type="entry name" value="MOLYBDENUM COFACTOR CYTIDYLYLTRANSFERASE"/>
    <property type="match status" value="1"/>
</dbReference>
<dbReference type="Gene3D" id="3.90.550.10">
    <property type="entry name" value="Spore Coat Polysaccharide Biosynthesis Protein SpsA, Chain A"/>
    <property type="match status" value="1"/>
</dbReference>
<reference evidence="2 3" key="1">
    <citation type="submission" date="2017-01" db="EMBL/GenBank/DDBJ databases">
        <title>Genome analysis of Paenibacillus selenitrireducens ES3-24.</title>
        <authorList>
            <person name="Xu D."/>
            <person name="Yao R."/>
            <person name="Zheng S."/>
        </authorList>
    </citation>
    <scope>NUCLEOTIDE SEQUENCE [LARGE SCALE GENOMIC DNA]</scope>
    <source>
        <strain evidence="2 3">ES3-24</strain>
    </source>
</reference>
<dbReference type="GO" id="GO:0016779">
    <property type="term" value="F:nucleotidyltransferase activity"/>
    <property type="evidence" value="ECO:0007669"/>
    <property type="project" value="UniProtKB-ARBA"/>
</dbReference>
<dbReference type="AlphaFoldDB" id="A0A1T2XKR7"/>
<dbReference type="OrthoDB" id="285216at2"/>
<accession>A0A1T2XKR7</accession>
<dbReference type="STRING" id="1324314.BVG16_06910"/>
<keyword evidence="3" id="KW-1185">Reference proteome</keyword>
<dbReference type="RefSeq" id="WP_158081636.1">
    <property type="nucleotide sequence ID" value="NZ_MSZX01000002.1"/>
</dbReference>
<evidence type="ECO:0000313" key="2">
    <source>
        <dbReference type="EMBL" id="OPA80454.1"/>
    </source>
</evidence>
<evidence type="ECO:0000313" key="3">
    <source>
        <dbReference type="Proteomes" id="UP000190188"/>
    </source>
</evidence>
<comment type="caution">
    <text evidence="2">The sequence shown here is derived from an EMBL/GenBank/DDBJ whole genome shotgun (WGS) entry which is preliminary data.</text>
</comment>
<dbReference type="Pfam" id="PF12804">
    <property type="entry name" value="NTP_transf_3"/>
    <property type="match status" value="1"/>
</dbReference>
<name>A0A1T2XKR7_9BACL</name>